<comment type="caution">
    <text evidence="2">The sequence shown here is derived from an EMBL/GenBank/DDBJ whole genome shotgun (WGS) entry which is preliminary data.</text>
</comment>
<keyword evidence="1" id="KW-0812">Transmembrane</keyword>
<feature type="transmembrane region" description="Helical" evidence="1">
    <location>
        <begin position="12"/>
        <end position="34"/>
    </location>
</feature>
<evidence type="ECO:0000313" key="3">
    <source>
        <dbReference type="Proteomes" id="UP001331761"/>
    </source>
</evidence>
<keyword evidence="1" id="KW-0472">Membrane</keyword>
<reference evidence="2 3" key="1">
    <citation type="submission" date="2019-10" db="EMBL/GenBank/DDBJ databases">
        <title>Assembly and Annotation for the nematode Trichostrongylus colubriformis.</title>
        <authorList>
            <person name="Martin J."/>
        </authorList>
    </citation>
    <scope>NUCLEOTIDE SEQUENCE [LARGE SCALE GENOMIC DNA]</scope>
    <source>
        <strain evidence="2">G859</strain>
        <tissue evidence="2">Whole worm</tissue>
    </source>
</reference>
<feature type="transmembrane region" description="Helical" evidence="1">
    <location>
        <begin position="46"/>
        <end position="63"/>
    </location>
</feature>
<sequence length="112" mass="13039">MGKAKKYMKNCSATCLTTINALLFLFIPDVLAYFEIAGIHQRYSTVLYSFYCVKVILNFLILVTRHNEIRQNIYNFIRILFIRRSSTTSSTPKCHKQASNVITLRNTRPQNE</sequence>
<dbReference type="EMBL" id="WIXE01021807">
    <property type="protein sequence ID" value="KAK5968045.1"/>
    <property type="molecule type" value="Genomic_DNA"/>
</dbReference>
<dbReference type="AlphaFoldDB" id="A0AAN8F066"/>
<evidence type="ECO:0000256" key="1">
    <source>
        <dbReference type="SAM" id="Phobius"/>
    </source>
</evidence>
<name>A0AAN8F066_TRICO</name>
<organism evidence="2 3">
    <name type="scientific">Trichostrongylus colubriformis</name>
    <name type="common">Black scour worm</name>
    <dbReference type="NCBI Taxonomy" id="6319"/>
    <lineage>
        <taxon>Eukaryota</taxon>
        <taxon>Metazoa</taxon>
        <taxon>Ecdysozoa</taxon>
        <taxon>Nematoda</taxon>
        <taxon>Chromadorea</taxon>
        <taxon>Rhabditida</taxon>
        <taxon>Rhabditina</taxon>
        <taxon>Rhabditomorpha</taxon>
        <taxon>Strongyloidea</taxon>
        <taxon>Trichostrongylidae</taxon>
        <taxon>Trichostrongylus</taxon>
    </lineage>
</organism>
<gene>
    <name evidence="2" type="ORF">GCK32_001337</name>
</gene>
<protein>
    <submittedName>
        <fullName evidence="2">Uncharacterized protein</fullName>
    </submittedName>
</protein>
<accession>A0AAN8F066</accession>
<keyword evidence="1" id="KW-1133">Transmembrane helix</keyword>
<proteinExistence type="predicted"/>
<keyword evidence="3" id="KW-1185">Reference proteome</keyword>
<evidence type="ECO:0000313" key="2">
    <source>
        <dbReference type="EMBL" id="KAK5968045.1"/>
    </source>
</evidence>
<dbReference type="Proteomes" id="UP001331761">
    <property type="component" value="Unassembled WGS sequence"/>
</dbReference>